<comment type="caution">
    <text evidence="1">The sequence shown here is derived from an EMBL/GenBank/DDBJ whole genome shotgun (WGS) entry which is preliminary data.</text>
</comment>
<dbReference type="Proteomes" id="UP000789901">
    <property type="component" value="Unassembled WGS sequence"/>
</dbReference>
<reference evidence="1 2" key="1">
    <citation type="submission" date="2021-06" db="EMBL/GenBank/DDBJ databases">
        <authorList>
            <person name="Kallberg Y."/>
            <person name="Tangrot J."/>
            <person name="Rosling A."/>
        </authorList>
    </citation>
    <scope>NUCLEOTIDE SEQUENCE [LARGE SCALE GENOMIC DNA]</scope>
    <source>
        <strain evidence="1 2">120-4 pot B 10/14</strain>
    </source>
</reference>
<gene>
    <name evidence="1" type="ORF">GMARGA_LOCUS4684</name>
</gene>
<dbReference type="EMBL" id="CAJVQB010001867">
    <property type="protein sequence ID" value="CAG8553799.1"/>
    <property type="molecule type" value="Genomic_DNA"/>
</dbReference>
<proteinExistence type="predicted"/>
<protein>
    <submittedName>
        <fullName evidence="1">19143_t:CDS:1</fullName>
    </submittedName>
</protein>
<name>A0ABN7UDU0_GIGMA</name>
<keyword evidence="2" id="KW-1185">Reference proteome</keyword>
<evidence type="ECO:0000313" key="2">
    <source>
        <dbReference type="Proteomes" id="UP000789901"/>
    </source>
</evidence>
<evidence type="ECO:0000313" key="1">
    <source>
        <dbReference type="EMBL" id="CAG8553799.1"/>
    </source>
</evidence>
<sequence>MLGKGEYAAMFYMFSDKFSLRKLLNIANNTQVPIDLDNSDTVFNKDQELKEEIEYVDESEILDNESEAKINQKKSITHKSAIIWNKKIEFATYLQRLEAKNYLISKYDIFKEQELTPINIMQTDDLEKEKNVLLATIQIVYERISVICIYSIDRHNDSQISTRSKHY</sequence>
<organism evidence="1 2">
    <name type="scientific">Gigaspora margarita</name>
    <dbReference type="NCBI Taxonomy" id="4874"/>
    <lineage>
        <taxon>Eukaryota</taxon>
        <taxon>Fungi</taxon>
        <taxon>Fungi incertae sedis</taxon>
        <taxon>Mucoromycota</taxon>
        <taxon>Glomeromycotina</taxon>
        <taxon>Glomeromycetes</taxon>
        <taxon>Diversisporales</taxon>
        <taxon>Gigasporaceae</taxon>
        <taxon>Gigaspora</taxon>
    </lineage>
</organism>
<accession>A0ABN7UDU0</accession>